<dbReference type="EMBL" id="CAXDID020000224">
    <property type="protein sequence ID" value="CAL6059176.1"/>
    <property type="molecule type" value="Genomic_DNA"/>
</dbReference>
<dbReference type="GO" id="GO:0000978">
    <property type="term" value="F:RNA polymerase II cis-regulatory region sequence-specific DNA binding"/>
    <property type="evidence" value="ECO:0007669"/>
    <property type="project" value="TreeGrafter"/>
</dbReference>
<dbReference type="InterPro" id="IPR001005">
    <property type="entry name" value="SANT/Myb"/>
</dbReference>
<dbReference type="InterPro" id="IPR009057">
    <property type="entry name" value="Homeodomain-like_sf"/>
</dbReference>
<dbReference type="GO" id="GO:0000981">
    <property type="term" value="F:DNA-binding transcription factor activity, RNA polymerase II-specific"/>
    <property type="evidence" value="ECO:0007669"/>
    <property type="project" value="TreeGrafter"/>
</dbReference>
<evidence type="ECO:0000313" key="5">
    <source>
        <dbReference type="EMBL" id="CAL6059176.1"/>
    </source>
</evidence>
<dbReference type="CDD" id="cd00167">
    <property type="entry name" value="SANT"/>
    <property type="match status" value="1"/>
</dbReference>
<dbReference type="PROSITE" id="PS51294">
    <property type="entry name" value="HTH_MYB"/>
    <property type="match status" value="1"/>
</dbReference>
<evidence type="ECO:0000313" key="7">
    <source>
        <dbReference type="Proteomes" id="UP001642409"/>
    </source>
</evidence>
<keyword evidence="7" id="KW-1185">Reference proteome</keyword>
<dbReference type="EMBL" id="CATOUU010000832">
    <property type="protein sequence ID" value="CAI9952480.1"/>
    <property type="molecule type" value="Genomic_DNA"/>
</dbReference>
<evidence type="ECO:0000313" key="4">
    <source>
        <dbReference type="EMBL" id="CAI9952482.1"/>
    </source>
</evidence>
<dbReference type="AlphaFoldDB" id="A0AA86UIF8"/>
<dbReference type="InterPro" id="IPR050560">
    <property type="entry name" value="MYB_TF"/>
</dbReference>
<feature type="domain" description="Myb-like" evidence="1">
    <location>
        <begin position="57"/>
        <end position="104"/>
    </location>
</feature>
<dbReference type="Proteomes" id="UP001642409">
    <property type="component" value="Unassembled WGS sequence"/>
</dbReference>
<protein>
    <submittedName>
        <fullName evidence="4">Myb-like DNA-binding domain-containing protein</fullName>
    </submittedName>
    <submittedName>
        <fullName evidence="5">Myb-like_DNA-binding domain-containing protein</fullName>
    </submittedName>
</protein>
<dbReference type="Pfam" id="PF00249">
    <property type="entry name" value="Myb_DNA-binding"/>
    <property type="match status" value="1"/>
</dbReference>
<accession>A0AA86UIF8</accession>
<proteinExistence type="predicted"/>
<dbReference type="InterPro" id="IPR017930">
    <property type="entry name" value="Myb_dom"/>
</dbReference>
<organism evidence="4">
    <name type="scientific">Hexamita inflata</name>
    <dbReference type="NCBI Taxonomy" id="28002"/>
    <lineage>
        <taxon>Eukaryota</taxon>
        <taxon>Metamonada</taxon>
        <taxon>Diplomonadida</taxon>
        <taxon>Hexamitidae</taxon>
        <taxon>Hexamitinae</taxon>
        <taxon>Hexamita</taxon>
    </lineage>
</organism>
<dbReference type="EMBL" id="CATOUU010000832">
    <property type="protein sequence ID" value="CAI9952482.1"/>
    <property type="molecule type" value="Genomic_DNA"/>
</dbReference>
<evidence type="ECO:0000313" key="6">
    <source>
        <dbReference type="EMBL" id="CAL6059180.1"/>
    </source>
</evidence>
<dbReference type="GO" id="GO:0005634">
    <property type="term" value="C:nucleus"/>
    <property type="evidence" value="ECO:0007669"/>
    <property type="project" value="TreeGrafter"/>
</dbReference>
<feature type="domain" description="HTH myb-type" evidence="2">
    <location>
        <begin position="57"/>
        <end position="108"/>
    </location>
</feature>
<reference evidence="5 7" key="2">
    <citation type="submission" date="2024-07" db="EMBL/GenBank/DDBJ databases">
        <authorList>
            <person name="Akdeniz Z."/>
        </authorList>
    </citation>
    <scope>NUCLEOTIDE SEQUENCE [LARGE SCALE GENOMIC DNA]</scope>
</reference>
<gene>
    <name evidence="3" type="ORF">HINF_LOCUS40125</name>
    <name evidence="4" type="ORF">HINF_LOCUS40127</name>
    <name evidence="5" type="ORF">HINF_LOCUS48623</name>
    <name evidence="6" type="ORF">HINF_LOCUS48625</name>
</gene>
<dbReference type="EMBL" id="CAXDID020000224">
    <property type="protein sequence ID" value="CAL6059180.1"/>
    <property type="molecule type" value="Genomic_DNA"/>
</dbReference>
<keyword evidence="4" id="KW-0238">DNA-binding</keyword>
<name>A0AA86UIF8_9EUKA</name>
<reference evidence="4" key="1">
    <citation type="submission" date="2023-06" db="EMBL/GenBank/DDBJ databases">
        <authorList>
            <person name="Kurt Z."/>
        </authorList>
    </citation>
    <scope>NUCLEOTIDE SEQUENCE</scope>
</reference>
<dbReference type="PROSITE" id="PS50090">
    <property type="entry name" value="MYB_LIKE"/>
    <property type="match status" value="1"/>
</dbReference>
<dbReference type="SUPFAM" id="SSF46689">
    <property type="entry name" value="Homeodomain-like"/>
    <property type="match status" value="1"/>
</dbReference>
<dbReference type="Gene3D" id="1.10.10.60">
    <property type="entry name" value="Homeodomain-like"/>
    <property type="match status" value="1"/>
</dbReference>
<dbReference type="PANTHER" id="PTHR45614">
    <property type="entry name" value="MYB PROTEIN-RELATED"/>
    <property type="match status" value="1"/>
</dbReference>
<dbReference type="SMART" id="SM00717">
    <property type="entry name" value="SANT"/>
    <property type="match status" value="2"/>
</dbReference>
<evidence type="ECO:0000259" key="1">
    <source>
        <dbReference type="PROSITE" id="PS50090"/>
    </source>
</evidence>
<sequence>MDQCADIYYLLINLQILRSQIQHQQSTSIEISNEFLFSAADQFSCMQILRSITTMLWTESEVQKLREATSSLTAQKGQINWNMVSQHISTRSPVQCKSYYANVLKKTLDVEINRHHMWTRKEVVTLWTYYCVYGNDYCTIQKLMANFTVKQISSQLVQILTKSKVIQSNFNRIASNRQHVESLGKKEFLLQLSILQTAEYLTRRKPSLDKAESCAVQMGLKAVSTFFGDIQLARLHNVYAAELERRVYEDYEEKICRFSFEDIL</sequence>
<evidence type="ECO:0000313" key="3">
    <source>
        <dbReference type="EMBL" id="CAI9952480.1"/>
    </source>
</evidence>
<evidence type="ECO:0000259" key="2">
    <source>
        <dbReference type="PROSITE" id="PS51294"/>
    </source>
</evidence>
<comment type="caution">
    <text evidence="4">The sequence shown here is derived from an EMBL/GenBank/DDBJ whole genome shotgun (WGS) entry which is preliminary data.</text>
</comment>